<reference evidence="1 2" key="1">
    <citation type="journal article" date="2018" name="Front. Plant Sci.">
        <title>Red Clover (Trifolium pratense) and Zigzag Clover (T. medium) - A Picture of Genomic Similarities and Differences.</title>
        <authorList>
            <person name="Dluhosova J."/>
            <person name="Istvanek J."/>
            <person name="Nedelnik J."/>
            <person name="Repkova J."/>
        </authorList>
    </citation>
    <scope>NUCLEOTIDE SEQUENCE [LARGE SCALE GENOMIC DNA]</scope>
    <source>
        <strain evidence="2">cv. 10/8</strain>
        <tissue evidence="1">Leaf</tissue>
    </source>
</reference>
<protein>
    <submittedName>
        <fullName evidence="1">Uncharacterized protein</fullName>
    </submittedName>
</protein>
<comment type="caution">
    <text evidence="1">The sequence shown here is derived from an EMBL/GenBank/DDBJ whole genome shotgun (WGS) entry which is preliminary data.</text>
</comment>
<dbReference type="Proteomes" id="UP000265520">
    <property type="component" value="Unassembled WGS sequence"/>
</dbReference>
<organism evidence="1 2">
    <name type="scientific">Trifolium medium</name>
    <dbReference type="NCBI Taxonomy" id="97028"/>
    <lineage>
        <taxon>Eukaryota</taxon>
        <taxon>Viridiplantae</taxon>
        <taxon>Streptophyta</taxon>
        <taxon>Embryophyta</taxon>
        <taxon>Tracheophyta</taxon>
        <taxon>Spermatophyta</taxon>
        <taxon>Magnoliopsida</taxon>
        <taxon>eudicotyledons</taxon>
        <taxon>Gunneridae</taxon>
        <taxon>Pentapetalae</taxon>
        <taxon>rosids</taxon>
        <taxon>fabids</taxon>
        <taxon>Fabales</taxon>
        <taxon>Fabaceae</taxon>
        <taxon>Papilionoideae</taxon>
        <taxon>50 kb inversion clade</taxon>
        <taxon>NPAAA clade</taxon>
        <taxon>Hologalegina</taxon>
        <taxon>IRL clade</taxon>
        <taxon>Trifolieae</taxon>
        <taxon>Trifolium</taxon>
    </lineage>
</organism>
<feature type="non-terminal residue" evidence="1">
    <location>
        <position position="1"/>
    </location>
</feature>
<sequence length="14" mass="1612">FEEGEEEEVSLVSE</sequence>
<accession>A0A392NCB1</accession>
<name>A0A392NCB1_9FABA</name>
<dbReference type="EMBL" id="LXQA010034169">
    <property type="protein sequence ID" value="MCH97131.1"/>
    <property type="molecule type" value="Genomic_DNA"/>
</dbReference>
<keyword evidence="2" id="KW-1185">Reference proteome</keyword>
<evidence type="ECO:0000313" key="2">
    <source>
        <dbReference type="Proteomes" id="UP000265520"/>
    </source>
</evidence>
<evidence type="ECO:0000313" key="1">
    <source>
        <dbReference type="EMBL" id="MCH97131.1"/>
    </source>
</evidence>
<proteinExistence type="predicted"/>